<evidence type="ECO:0000313" key="1">
    <source>
        <dbReference type="EMBL" id="ATS84815.1"/>
    </source>
</evidence>
<protein>
    <submittedName>
        <fullName evidence="2">Uncharacterized protein</fullName>
    </submittedName>
</protein>
<name>A0A808FDS4_XANCI</name>
<accession>A0A808FDS4</accession>
<reference evidence="2 3" key="1">
    <citation type="journal article" date="2017" name="BMC Genomics">
        <title>Xanthomonas adaptation to common bean is associated with horizontal transfers of genes encoding TAL effectors.</title>
        <authorList>
            <person name="Ruh M."/>
            <person name="Briand M."/>
            <person name="Bonneau S."/>
            <person name="Jacques M.A."/>
            <person name="Chen N.W.G."/>
        </authorList>
    </citation>
    <scope>NUCLEOTIDE SEQUENCE [LARGE SCALE GENOMIC DNA]</scope>
    <source>
        <strain evidence="2">CFBP6167</strain>
        <strain evidence="1 3">CFBP6991</strain>
    </source>
</reference>
<organism evidence="2">
    <name type="scientific">Xanthomonas citri pv. phaseoli var. fuscans</name>
    <dbReference type="NCBI Taxonomy" id="473423"/>
    <lineage>
        <taxon>Bacteria</taxon>
        <taxon>Pseudomonadati</taxon>
        <taxon>Pseudomonadota</taxon>
        <taxon>Gammaproteobacteria</taxon>
        <taxon>Lysobacterales</taxon>
        <taxon>Lysobacteraceae</taxon>
        <taxon>Xanthomonas</taxon>
    </lineage>
</organism>
<evidence type="ECO:0000313" key="2">
    <source>
        <dbReference type="EMBL" id="ATS87930.1"/>
    </source>
</evidence>
<dbReference type="EMBL" id="CP021015">
    <property type="protein sequence ID" value="ATS84815.1"/>
    <property type="molecule type" value="Genomic_DNA"/>
</dbReference>
<proteinExistence type="predicted"/>
<sequence>MVNGDIDNCDVARDAVVDAITPSRLGLSLTRGVAIGICAISVSWERACSISVDAQAHAGMG</sequence>
<gene>
    <name evidence="2" type="ORF">XcfCFBP6167P_05920</name>
    <name evidence="1" type="ORF">XcfCFBP6991P_13470</name>
</gene>
<dbReference type="EMBL" id="CP021018">
    <property type="protein sequence ID" value="ATS87930.1"/>
    <property type="molecule type" value="Genomic_DNA"/>
</dbReference>
<dbReference type="AlphaFoldDB" id="A0A808FDS4"/>
<dbReference type="Proteomes" id="UP000230560">
    <property type="component" value="Chromosome"/>
</dbReference>
<evidence type="ECO:0000313" key="3">
    <source>
        <dbReference type="Proteomes" id="UP000230560"/>
    </source>
</evidence>